<evidence type="ECO:0000313" key="11">
    <source>
        <dbReference type="Proteomes" id="UP000580568"/>
    </source>
</evidence>
<accession>A0A6V8SCA6</accession>
<dbReference type="InterPro" id="IPR041522">
    <property type="entry name" value="CdaR_GGDEF"/>
</dbReference>
<dbReference type="PANTHER" id="PTHR43280:SF28">
    <property type="entry name" value="HTH-TYPE TRANSCRIPTIONAL ACTIVATOR RHAS"/>
    <property type="match status" value="1"/>
</dbReference>
<dbReference type="EMBL" id="BLZR01000001">
    <property type="protein sequence ID" value="GFP74857.1"/>
    <property type="molecule type" value="Genomic_DNA"/>
</dbReference>
<keyword evidence="11" id="KW-1185">Reference proteome</keyword>
<dbReference type="PANTHER" id="PTHR43280">
    <property type="entry name" value="ARAC-FAMILY TRANSCRIPTIONAL REGULATOR"/>
    <property type="match status" value="1"/>
</dbReference>
<dbReference type="RefSeq" id="WP_183276393.1">
    <property type="nucleotide sequence ID" value="NZ_BLZR01000001.1"/>
</dbReference>
<reference evidence="10 11" key="1">
    <citation type="submission" date="2020-07" db="EMBL/GenBank/DDBJ databases">
        <title>A new beta-1,3-glucan-decomposing anaerobic bacterium isolated from anoxic soil subjected to biological soil disinfestation.</title>
        <authorList>
            <person name="Ueki A."/>
            <person name="Tonouchi A."/>
        </authorList>
    </citation>
    <scope>NUCLEOTIDE SEQUENCE [LARGE SCALE GENOMIC DNA]</scope>
    <source>
        <strain evidence="10 11">TW1</strain>
    </source>
</reference>
<dbReference type="GO" id="GO:0000160">
    <property type="term" value="P:phosphorelay signal transduction system"/>
    <property type="evidence" value="ECO:0007669"/>
    <property type="project" value="InterPro"/>
</dbReference>
<keyword evidence="7" id="KW-0175">Coiled coil</keyword>
<evidence type="ECO:0000256" key="7">
    <source>
        <dbReference type="SAM" id="Coils"/>
    </source>
</evidence>
<dbReference type="GO" id="GO:0003700">
    <property type="term" value="F:DNA-binding transcription factor activity"/>
    <property type="evidence" value="ECO:0007669"/>
    <property type="project" value="InterPro"/>
</dbReference>
<dbReference type="PRINTS" id="PR00032">
    <property type="entry name" value="HTHARAC"/>
</dbReference>
<keyword evidence="4" id="KW-0804">Transcription</keyword>
<feature type="coiled-coil region" evidence="7">
    <location>
        <begin position="123"/>
        <end position="150"/>
    </location>
</feature>
<comment type="caution">
    <text evidence="10">The sequence shown here is derived from an EMBL/GenBank/DDBJ whole genome shotgun (WGS) entry which is preliminary data.</text>
</comment>
<keyword evidence="3" id="KW-0238">DNA-binding</keyword>
<evidence type="ECO:0000256" key="6">
    <source>
        <dbReference type="PROSITE-ProRule" id="PRU00169"/>
    </source>
</evidence>
<dbReference type="InterPro" id="IPR001789">
    <property type="entry name" value="Sig_transdc_resp-reg_receiver"/>
</dbReference>
<dbReference type="InterPro" id="IPR018060">
    <property type="entry name" value="HTH_AraC"/>
</dbReference>
<feature type="domain" description="HTH araC/xylS-type" evidence="8">
    <location>
        <begin position="323"/>
        <end position="420"/>
    </location>
</feature>
<feature type="modified residue" description="4-aspartylphosphate" evidence="6">
    <location>
        <position position="55"/>
    </location>
</feature>
<protein>
    <recommendedName>
        <fullName evidence="1">Stage 0 sporulation protein A homolog</fullName>
    </recommendedName>
</protein>
<keyword evidence="2" id="KW-0805">Transcription regulation</keyword>
<evidence type="ECO:0000256" key="3">
    <source>
        <dbReference type="ARBA" id="ARBA00023125"/>
    </source>
</evidence>
<dbReference type="PROSITE" id="PS50110">
    <property type="entry name" value="RESPONSE_REGULATORY"/>
    <property type="match status" value="1"/>
</dbReference>
<dbReference type="SMART" id="SM00448">
    <property type="entry name" value="REC"/>
    <property type="match status" value="1"/>
</dbReference>
<dbReference type="GO" id="GO:0043565">
    <property type="term" value="F:sequence-specific DNA binding"/>
    <property type="evidence" value="ECO:0007669"/>
    <property type="project" value="InterPro"/>
</dbReference>
<dbReference type="InterPro" id="IPR009057">
    <property type="entry name" value="Homeodomain-like_sf"/>
</dbReference>
<dbReference type="Pfam" id="PF12833">
    <property type="entry name" value="HTH_18"/>
    <property type="match status" value="1"/>
</dbReference>
<dbReference type="Pfam" id="PF17853">
    <property type="entry name" value="GGDEF_2"/>
    <property type="match status" value="1"/>
</dbReference>
<name>A0A6V8SCA6_9CLOT</name>
<evidence type="ECO:0000256" key="1">
    <source>
        <dbReference type="ARBA" id="ARBA00018672"/>
    </source>
</evidence>
<dbReference type="InterPro" id="IPR020449">
    <property type="entry name" value="Tscrpt_reg_AraC-type_HTH"/>
</dbReference>
<dbReference type="AlphaFoldDB" id="A0A6V8SCA6"/>
<evidence type="ECO:0000313" key="10">
    <source>
        <dbReference type="EMBL" id="GFP74857.1"/>
    </source>
</evidence>
<feature type="domain" description="Response regulatory" evidence="9">
    <location>
        <begin position="3"/>
        <end position="120"/>
    </location>
</feature>
<dbReference type="Gene3D" id="3.40.50.2300">
    <property type="match status" value="1"/>
</dbReference>
<proteinExistence type="predicted"/>
<comment type="function">
    <text evidence="5">May play the central regulatory role in sporulation. It may be an element of the effector pathway responsible for the activation of sporulation genes in response to nutritional stress. Spo0A may act in concert with spo0H (a sigma factor) to control the expression of some genes that are critical to the sporulation process.</text>
</comment>
<keyword evidence="6" id="KW-0597">Phosphoprotein</keyword>
<sequence length="420" mass="48843">MVRLLIADDEKYERESIISILSWEFGDKLEVLEARNGREAIEIAEQTRPDIVITDIKMPGINGLVAIEEIKRSLPNTYFIILTAYDYFDFAVEAVKNNVKEYILKPFGRPELIEKIRKAVACVDKEKAKRKSEIENAEKLNNLISVMENELSYYILNNTFEAIDEQMYKNYLNLTFENTCSMVIELECRDTELFNNQIKSKVGEYIKGYINLKYRAIGTYKSIKELVYFIEAPVDHSDEDKKITIVKLAVDIRKEVQRIFDISINIGIGRCYSGLAAMHTSYKEAATSLEKRCDNNIIHIENIKDNANENNHNIDSSKSVLFKDIEKYIVDNMVEELDLDTVAARFNLSCYYFSRTFKEIIGYNFSDYINILRINKAKELLRDNSISIKEICFSVGYNDPNYFSKVFKKYEGRSPTEFRK</sequence>
<dbReference type="CDD" id="cd17536">
    <property type="entry name" value="REC_YesN-like"/>
    <property type="match status" value="1"/>
</dbReference>
<dbReference type="Proteomes" id="UP000580568">
    <property type="component" value="Unassembled WGS sequence"/>
</dbReference>
<dbReference type="SUPFAM" id="SSF46689">
    <property type="entry name" value="Homeodomain-like"/>
    <property type="match status" value="2"/>
</dbReference>
<organism evidence="10 11">
    <name type="scientific">Clostridium fungisolvens</name>
    <dbReference type="NCBI Taxonomy" id="1604897"/>
    <lineage>
        <taxon>Bacteria</taxon>
        <taxon>Bacillati</taxon>
        <taxon>Bacillota</taxon>
        <taxon>Clostridia</taxon>
        <taxon>Eubacteriales</taxon>
        <taxon>Clostridiaceae</taxon>
        <taxon>Clostridium</taxon>
    </lineage>
</organism>
<dbReference type="InterPro" id="IPR018062">
    <property type="entry name" value="HTH_AraC-typ_CS"/>
</dbReference>
<evidence type="ECO:0000256" key="2">
    <source>
        <dbReference type="ARBA" id="ARBA00023015"/>
    </source>
</evidence>
<dbReference type="SUPFAM" id="SSF52172">
    <property type="entry name" value="CheY-like"/>
    <property type="match status" value="1"/>
</dbReference>
<dbReference type="SMART" id="SM00342">
    <property type="entry name" value="HTH_ARAC"/>
    <property type="match status" value="1"/>
</dbReference>
<dbReference type="InterPro" id="IPR011006">
    <property type="entry name" value="CheY-like_superfamily"/>
</dbReference>
<dbReference type="Pfam" id="PF00072">
    <property type="entry name" value="Response_reg"/>
    <property type="match status" value="1"/>
</dbReference>
<evidence type="ECO:0000256" key="5">
    <source>
        <dbReference type="ARBA" id="ARBA00024867"/>
    </source>
</evidence>
<evidence type="ECO:0000259" key="9">
    <source>
        <dbReference type="PROSITE" id="PS50110"/>
    </source>
</evidence>
<evidence type="ECO:0000259" key="8">
    <source>
        <dbReference type="PROSITE" id="PS01124"/>
    </source>
</evidence>
<dbReference type="PROSITE" id="PS00041">
    <property type="entry name" value="HTH_ARAC_FAMILY_1"/>
    <property type="match status" value="1"/>
</dbReference>
<evidence type="ECO:0000256" key="4">
    <source>
        <dbReference type="ARBA" id="ARBA00023163"/>
    </source>
</evidence>
<dbReference type="PROSITE" id="PS01124">
    <property type="entry name" value="HTH_ARAC_FAMILY_2"/>
    <property type="match status" value="1"/>
</dbReference>
<gene>
    <name evidence="10" type="ORF">bsdtw1_00919</name>
</gene>
<dbReference type="Gene3D" id="1.10.10.60">
    <property type="entry name" value="Homeodomain-like"/>
    <property type="match status" value="2"/>
</dbReference>